<keyword evidence="3" id="KW-0119">Carbohydrate metabolism</keyword>
<dbReference type="STRING" id="1042163.BRLA_c032010"/>
<dbReference type="PANTHER" id="PTHR43308">
    <property type="entry name" value="OUTER MEMBRANE PROTEIN ALPHA-RELATED"/>
    <property type="match status" value="1"/>
</dbReference>
<keyword evidence="3" id="KW-0624">Polysaccharide degradation</keyword>
<feature type="domain" description="SLH" evidence="2">
    <location>
        <begin position="89"/>
        <end position="152"/>
    </location>
</feature>
<feature type="chain" id="PRO_5001709521" evidence="1">
    <location>
        <begin position="25"/>
        <end position="416"/>
    </location>
</feature>
<feature type="domain" description="SLH" evidence="2">
    <location>
        <begin position="155"/>
        <end position="218"/>
    </location>
</feature>
<keyword evidence="3" id="KW-0326">Glycosidase</keyword>
<dbReference type="EMBL" id="CP007806">
    <property type="protein sequence ID" value="AIG27513.1"/>
    <property type="molecule type" value="Genomic_DNA"/>
</dbReference>
<protein>
    <submittedName>
        <fullName evidence="3">Endo-1,4-beta-xylanase A</fullName>
        <ecNumber evidence="3">3.2.1.8</ecNumber>
    </submittedName>
</protein>
<dbReference type="HOGENOM" id="CLU_665110_0_0_9"/>
<accession>A0A075R895</accession>
<dbReference type="InterPro" id="IPR001119">
    <property type="entry name" value="SLH_dom"/>
</dbReference>
<gene>
    <name evidence="3" type="ORF">BRLA_c032010</name>
</gene>
<dbReference type="Gene3D" id="2.60.120.560">
    <property type="entry name" value="Exo-inulinase, domain 1"/>
    <property type="match status" value="1"/>
</dbReference>
<dbReference type="GO" id="GO:0045493">
    <property type="term" value="P:xylan catabolic process"/>
    <property type="evidence" value="ECO:0007669"/>
    <property type="project" value="UniProtKB-KW"/>
</dbReference>
<feature type="signal peptide" evidence="1">
    <location>
        <begin position="1"/>
        <end position="24"/>
    </location>
</feature>
<dbReference type="InterPro" id="IPR051465">
    <property type="entry name" value="Cell_Envelope_Struct_Comp"/>
</dbReference>
<evidence type="ECO:0000313" key="4">
    <source>
        <dbReference type="Proteomes" id="UP000005850"/>
    </source>
</evidence>
<name>A0A075R895_BRELA</name>
<feature type="domain" description="SLH" evidence="2">
    <location>
        <begin position="25"/>
        <end position="88"/>
    </location>
</feature>
<dbReference type="AlphaFoldDB" id="A0A075R895"/>
<dbReference type="eggNOG" id="COG5492">
    <property type="taxonomic scope" value="Bacteria"/>
</dbReference>
<organism evidence="3 4">
    <name type="scientific">Brevibacillus laterosporus LMG 15441</name>
    <dbReference type="NCBI Taxonomy" id="1042163"/>
    <lineage>
        <taxon>Bacteria</taxon>
        <taxon>Bacillati</taxon>
        <taxon>Bacillota</taxon>
        <taxon>Bacilli</taxon>
        <taxon>Bacillales</taxon>
        <taxon>Paenibacillaceae</taxon>
        <taxon>Brevibacillus</taxon>
    </lineage>
</organism>
<keyword evidence="3" id="KW-0858">Xylan degradation</keyword>
<keyword evidence="4" id="KW-1185">Reference proteome</keyword>
<reference evidence="3 4" key="1">
    <citation type="journal article" date="2011" name="J. Bacteriol.">
        <title>Genome sequence of Brevibacillus laterosporus LMG 15441, a pathogen of invertebrates.</title>
        <authorList>
            <person name="Djukic M."/>
            <person name="Poehlein A."/>
            <person name="Thurmer A."/>
            <person name="Daniel R."/>
        </authorList>
    </citation>
    <scope>NUCLEOTIDE SEQUENCE [LARGE SCALE GENOMIC DNA]</scope>
    <source>
        <strain evidence="3 4">LMG 15441</strain>
    </source>
</reference>
<dbReference type="KEGG" id="blr:BRLA_c032010"/>
<dbReference type="PROSITE" id="PS51272">
    <property type="entry name" value="SLH"/>
    <property type="match status" value="3"/>
</dbReference>
<dbReference type="Pfam" id="PF00395">
    <property type="entry name" value="SLH"/>
    <property type="match status" value="2"/>
</dbReference>
<evidence type="ECO:0000259" key="2">
    <source>
        <dbReference type="PROSITE" id="PS51272"/>
    </source>
</evidence>
<sequence>MKRISALLLSFLLLFSMMPLLAQAKNTNFWDVSRDHWAYEAITDMATKGIIDGYSDGSFRPNSKVTRAEFAKIMIAAAGVQLGDKWGISQTFKDVPRSHWAFTYVEYAKPYLTGYKSGSTYSYKPDQNAVREDIAVALVRLLGYDQSKSAKVSLLNQFRDKERISYNLRTFIAIALDNDLIKGFNDGTFRPQDAITRAEAASLLYRAKLDEQKVVFPTDPTSPVPQPKPDQKTREVVDDFSDNQLKKWNSARGTGSWVVYDKRVTAYSNDSALKHYLLPLKDKVSRDDTEWEISVDIIPVKTDAEAGIFINGNDGEADIVYLTKDSLQIRHLPDPEKKETKAIASIATKLTTNNSLKIKASGDTLSVYLNGTNIYTLQNVKWDHSEIGLYMSKDAFKQIPSKTTWFDNFTFTATKK</sequence>
<evidence type="ECO:0000256" key="1">
    <source>
        <dbReference type="SAM" id="SignalP"/>
    </source>
</evidence>
<keyword evidence="1" id="KW-0732">Signal</keyword>
<dbReference type="Proteomes" id="UP000005850">
    <property type="component" value="Chromosome"/>
</dbReference>
<dbReference type="RefSeq" id="WP_003337025.1">
    <property type="nucleotide sequence ID" value="NZ_CP007806.1"/>
</dbReference>
<dbReference type="EC" id="3.2.1.8" evidence="3"/>
<keyword evidence="3" id="KW-0378">Hydrolase</keyword>
<dbReference type="GO" id="GO:0031176">
    <property type="term" value="F:endo-1,4-beta-xylanase activity"/>
    <property type="evidence" value="ECO:0007669"/>
    <property type="project" value="UniProtKB-EC"/>
</dbReference>
<proteinExistence type="predicted"/>
<evidence type="ECO:0000313" key="3">
    <source>
        <dbReference type="EMBL" id="AIG27513.1"/>
    </source>
</evidence>